<evidence type="ECO:0000256" key="3">
    <source>
        <dbReference type="ARBA" id="ARBA00022801"/>
    </source>
</evidence>
<dbReference type="KEGG" id="trc:DYE49_03810"/>
<dbReference type="InterPro" id="IPR011337">
    <property type="entry name" value="DNA_rep_MutH/RE_typeII_Sau3AI"/>
</dbReference>
<keyword evidence="3" id="KW-0378">Hydrolase</keyword>
<protein>
    <recommendedName>
        <fullName evidence="4">DNA mismatch repair MutH/Type II restriction enzyme Sau3AI domain-containing protein</fullName>
    </recommendedName>
</protein>
<evidence type="ECO:0000313" key="6">
    <source>
        <dbReference type="Proteomes" id="UP000593591"/>
    </source>
</evidence>
<dbReference type="GO" id="GO:0003677">
    <property type="term" value="F:DNA binding"/>
    <property type="evidence" value="ECO:0007669"/>
    <property type="project" value="InterPro"/>
</dbReference>
<dbReference type="EMBL" id="CP031517">
    <property type="protein sequence ID" value="QOS39630.1"/>
    <property type="molecule type" value="Genomic_DNA"/>
</dbReference>
<evidence type="ECO:0000256" key="1">
    <source>
        <dbReference type="ARBA" id="ARBA00022722"/>
    </source>
</evidence>
<dbReference type="GO" id="GO:0016787">
    <property type="term" value="F:hydrolase activity"/>
    <property type="evidence" value="ECO:0007669"/>
    <property type="project" value="UniProtKB-KW"/>
</dbReference>
<dbReference type="SMART" id="SM00927">
    <property type="entry name" value="MutH"/>
    <property type="match status" value="1"/>
</dbReference>
<dbReference type="InterPro" id="IPR037057">
    <property type="entry name" value="DNA_rep_MutH/T2_RE_sf"/>
</dbReference>
<evidence type="ECO:0000256" key="2">
    <source>
        <dbReference type="ARBA" id="ARBA00022759"/>
    </source>
</evidence>
<dbReference type="CDD" id="cd22356">
    <property type="entry name" value="Sau3AI_N-like"/>
    <property type="match status" value="1"/>
</dbReference>
<keyword evidence="1" id="KW-0540">Nuclease</keyword>
<dbReference type="NCBIfam" id="NF040973">
    <property type="entry name" value="restrict_Sau3AI"/>
    <property type="match status" value="1"/>
</dbReference>
<dbReference type="Gene3D" id="3.40.600.10">
    <property type="entry name" value="DNA mismatch repair MutH/Restriction endonuclease, type II"/>
    <property type="match status" value="2"/>
</dbReference>
<feature type="domain" description="DNA mismatch repair MutH/Type II restriction enzyme Sau3AI" evidence="4">
    <location>
        <begin position="53"/>
        <end position="154"/>
    </location>
</feature>
<evidence type="ECO:0000313" key="5">
    <source>
        <dbReference type="EMBL" id="QOS39630.1"/>
    </source>
</evidence>
<dbReference type="Pfam" id="PF02976">
    <property type="entry name" value="MutH"/>
    <property type="match status" value="1"/>
</dbReference>
<dbReference type="SUPFAM" id="SSF52980">
    <property type="entry name" value="Restriction endonuclease-like"/>
    <property type="match status" value="2"/>
</dbReference>
<sequence length="464" mass="54094">MNDANRHLSEQEIMNITRDAMHKTFGDFGLDENYNGRNKGGLGGFVEENVFKYSANSDDNPDFIDAGIELKVTPVKKNQDGSISSKERLVLNMINYKKEAHNSFKTSSFYHKNKRLLIWFYLYSLGLHPSHFEITNYYLLEFENSLQYKVIERDWNIIHDKIVKGKAHEISESDTEFLAACTKGVNSKSLVEQYKSSIKAKPRAYSFKSFFMTYIYRNLIHNLSPYSPLVSEDEWMKNPLEEIYKDKMAIYHNLTQDQLCRKLGVHSKSKQLNFLIAQKMLGISGKKKATTEMEMAGIIFRTITVDKNGRPTEAMPFKSFEFEELINTPWEESSIREDFVDLKLMLFVFKEINGVISFDKIVFWNAPNKVVDGTIKDMHEKCADLVRRGEAFYYDSKGKVKDRFPKEYRNTNHVCHVRPHARVESDHYVLPVADKETGIKSYTKQSFWFNKDFVEKMIQDADEV</sequence>
<dbReference type="GO" id="GO:0004519">
    <property type="term" value="F:endonuclease activity"/>
    <property type="evidence" value="ECO:0007669"/>
    <property type="project" value="UniProtKB-KW"/>
</dbReference>
<dbReference type="InterPro" id="IPR011335">
    <property type="entry name" value="Restrct_endonuc-II-like"/>
</dbReference>
<reference evidence="5 6" key="1">
    <citation type="submission" date="2018-08" db="EMBL/GenBank/DDBJ databases">
        <title>The first complete genome of Treponema rectale (CHPAT), a commensal spirochete of the bovine rectum.</title>
        <authorList>
            <person name="Staton G.J."/>
            <person name="Clegg S.R."/>
            <person name="Carter S.D."/>
            <person name="Radford A.D."/>
            <person name="Darby A."/>
            <person name="Hall N."/>
            <person name="Birtles R.J."/>
            <person name="Evans N.J."/>
        </authorList>
    </citation>
    <scope>NUCLEOTIDE SEQUENCE [LARGE SCALE GENOMIC DNA]</scope>
    <source>
        <strain evidence="5 6">CHPA</strain>
    </source>
</reference>
<dbReference type="Proteomes" id="UP000593591">
    <property type="component" value="Chromosome"/>
</dbReference>
<evidence type="ECO:0000259" key="4">
    <source>
        <dbReference type="SMART" id="SM00927"/>
    </source>
</evidence>
<gene>
    <name evidence="5" type="ORF">DYE49_03810</name>
</gene>
<accession>A0A7M1XKC7</accession>
<dbReference type="CDD" id="cd22355">
    <property type="entry name" value="Sau3AI_C"/>
    <property type="match status" value="1"/>
</dbReference>
<organism evidence="5 6">
    <name type="scientific">Treponema rectale</name>
    <dbReference type="NCBI Taxonomy" id="744512"/>
    <lineage>
        <taxon>Bacteria</taxon>
        <taxon>Pseudomonadati</taxon>
        <taxon>Spirochaetota</taxon>
        <taxon>Spirochaetia</taxon>
        <taxon>Spirochaetales</taxon>
        <taxon>Treponemataceae</taxon>
        <taxon>Treponema</taxon>
    </lineage>
</organism>
<name>A0A7M1XKC7_9SPIR</name>
<proteinExistence type="predicted"/>
<keyword evidence="2" id="KW-0255">Endonuclease</keyword>
<dbReference type="AlphaFoldDB" id="A0A7M1XKC7"/>
<dbReference type="REBASE" id="495890">
    <property type="entry name" value="TreCHPAORF3805P"/>
</dbReference>